<keyword evidence="2" id="KW-0472">Membrane</keyword>
<feature type="transmembrane region" description="Helical" evidence="2">
    <location>
        <begin position="136"/>
        <end position="155"/>
    </location>
</feature>
<feature type="compositionally biased region" description="Low complexity" evidence="1">
    <location>
        <begin position="33"/>
        <end position="51"/>
    </location>
</feature>
<sequence>MAIASRIHQRRSGYVASRLVSGPCSACDEGLDSSKPTSPVTSSSSSSSPSASPLAFCFIYIRYVSLVISLCRIQAQPASSAYPNLPVTNAGHLGSTGFTIPKSAALGSDRLGNLLQHKDIISRASAPLTTIVSNSWIVFILTIFICIYPTLSAWVSSRSSTPRSHPPWAPVGSVVVFIKHLNFNLHLLSCKRDQCKHTCSPNPPLPNPILHGLTLCQSPPRDQLLSISIGTIYPT</sequence>
<comment type="caution">
    <text evidence="3">The sequence shown here is derived from an EMBL/GenBank/DDBJ whole genome shotgun (WGS) entry which is preliminary data.</text>
</comment>
<feature type="region of interest" description="Disordered" evidence="1">
    <location>
        <begin position="29"/>
        <end position="51"/>
    </location>
</feature>
<organism evidence="3 4">
    <name type="scientific">Puccinia graminis f. sp. tritici</name>
    <dbReference type="NCBI Taxonomy" id="56615"/>
    <lineage>
        <taxon>Eukaryota</taxon>
        <taxon>Fungi</taxon>
        <taxon>Dikarya</taxon>
        <taxon>Basidiomycota</taxon>
        <taxon>Pucciniomycotina</taxon>
        <taxon>Pucciniomycetes</taxon>
        <taxon>Pucciniales</taxon>
        <taxon>Pucciniaceae</taxon>
        <taxon>Puccinia</taxon>
    </lineage>
</organism>
<evidence type="ECO:0000256" key="1">
    <source>
        <dbReference type="SAM" id="MobiDB-lite"/>
    </source>
</evidence>
<gene>
    <name evidence="3" type="ORF">PGTUg99_011378</name>
</gene>
<dbReference type="Proteomes" id="UP000325313">
    <property type="component" value="Unassembled WGS sequence"/>
</dbReference>
<name>A0A5B0MD14_PUCGR</name>
<dbReference type="AlphaFoldDB" id="A0A5B0MD14"/>
<accession>A0A5B0MD14</accession>
<proteinExistence type="predicted"/>
<reference evidence="3 4" key="1">
    <citation type="submission" date="2019-05" db="EMBL/GenBank/DDBJ databases">
        <title>Emergence of the Ug99 lineage of the wheat stem rust pathogen through somatic hybridization.</title>
        <authorList>
            <person name="Li F."/>
            <person name="Upadhyaya N.M."/>
            <person name="Sperschneider J."/>
            <person name="Matny O."/>
            <person name="Nguyen-Phuc H."/>
            <person name="Mago R."/>
            <person name="Raley C."/>
            <person name="Miller M.E."/>
            <person name="Silverstein K.A.T."/>
            <person name="Henningsen E."/>
            <person name="Hirsch C.D."/>
            <person name="Visser B."/>
            <person name="Pretorius Z.A."/>
            <person name="Steffenson B.J."/>
            <person name="Schwessinger B."/>
            <person name="Dodds P.N."/>
            <person name="Figueroa M."/>
        </authorList>
    </citation>
    <scope>NUCLEOTIDE SEQUENCE [LARGE SCALE GENOMIC DNA]</scope>
    <source>
        <strain evidence="3 4">Ug99</strain>
    </source>
</reference>
<dbReference type="EMBL" id="VDEP01000474">
    <property type="protein sequence ID" value="KAA1073860.1"/>
    <property type="molecule type" value="Genomic_DNA"/>
</dbReference>
<evidence type="ECO:0000313" key="4">
    <source>
        <dbReference type="Proteomes" id="UP000325313"/>
    </source>
</evidence>
<evidence type="ECO:0000256" key="2">
    <source>
        <dbReference type="SAM" id="Phobius"/>
    </source>
</evidence>
<keyword evidence="2" id="KW-1133">Transmembrane helix</keyword>
<keyword evidence="2" id="KW-0812">Transmembrane</keyword>
<protein>
    <submittedName>
        <fullName evidence="3">Uncharacterized protein</fullName>
    </submittedName>
</protein>
<evidence type="ECO:0000313" key="3">
    <source>
        <dbReference type="EMBL" id="KAA1073860.1"/>
    </source>
</evidence>